<accession>A0A9P4T7G5</accession>
<organism evidence="3 4">
    <name type="scientific">Curvularia kusanoi</name>
    <name type="common">Cochliobolus kusanoi</name>
    <dbReference type="NCBI Taxonomy" id="90978"/>
    <lineage>
        <taxon>Eukaryota</taxon>
        <taxon>Fungi</taxon>
        <taxon>Dikarya</taxon>
        <taxon>Ascomycota</taxon>
        <taxon>Pezizomycotina</taxon>
        <taxon>Dothideomycetes</taxon>
        <taxon>Pleosporomycetidae</taxon>
        <taxon>Pleosporales</taxon>
        <taxon>Pleosporineae</taxon>
        <taxon>Pleosporaceae</taxon>
        <taxon>Curvularia</taxon>
    </lineage>
</organism>
<protein>
    <recommendedName>
        <fullName evidence="2">GH16 domain-containing protein</fullName>
    </recommendedName>
</protein>
<evidence type="ECO:0000313" key="3">
    <source>
        <dbReference type="EMBL" id="KAF2996481.1"/>
    </source>
</evidence>
<evidence type="ECO:0000256" key="1">
    <source>
        <dbReference type="SAM" id="SignalP"/>
    </source>
</evidence>
<feature type="signal peptide" evidence="1">
    <location>
        <begin position="1"/>
        <end position="25"/>
    </location>
</feature>
<feature type="chain" id="PRO_5040337685" description="GH16 domain-containing protein" evidence="1">
    <location>
        <begin position="26"/>
        <end position="363"/>
    </location>
</feature>
<evidence type="ECO:0000313" key="4">
    <source>
        <dbReference type="Proteomes" id="UP000801428"/>
    </source>
</evidence>
<dbReference type="OrthoDB" id="25131at2759"/>
<dbReference type="GO" id="GO:0004553">
    <property type="term" value="F:hydrolase activity, hydrolyzing O-glycosyl compounds"/>
    <property type="evidence" value="ECO:0007669"/>
    <property type="project" value="InterPro"/>
</dbReference>
<dbReference type="PANTHER" id="PTHR38121:SF5">
    <property type="entry name" value="GH16 DOMAIN-CONTAINING PROTEIN"/>
    <property type="match status" value="1"/>
</dbReference>
<feature type="domain" description="GH16" evidence="2">
    <location>
        <begin position="78"/>
        <end position="291"/>
    </location>
</feature>
<dbReference type="Proteomes" id="UP000801428">
    <property type="component" value="Unassembled WGS sequence"/>
</dbReference>
<dbReference type="InterPro" id="IPR000757">
    <property type="entry name" value="Beta-glucanase-like"/>
</dbReference>
<dbReference type="InterPro" id="IPR013320">
    <property type="entry name" value="ConA-like_dom_sf"/>
</dbReference>
<keyword evidence="1" id="KW-0732">Signal</keyword>
<keyword evidence="4" id="KW-1185">Reference proteome</keyword>
<dbReference type="Pfam" id="PF00722">
    <property type="entry name" value="Glyco_hydro_16"/>
    <property type="match status" value="1"/>
</dbReference>
<comment type="caution">
    <text evidence="3">The sequence shown here is derived from an EMBL/GenBank/DDBJ whole genome shotgun (WGS) entry which is preliminary data.</text>
</comment>
<evidence type="ECO:0000259" key="2">
    <source>
        <dbReference type="PROSITE" id="PS51762"/>
    </source>
</evidence>
<dbReference type="EMBL" id="SWKU01000027">
    <property type="protein sequence ID" value="KAF2996481.1"/>
    <property type="molecule type" value="Genomic_DNA"/>
</dbReference>
<gene>
    <name evidence="3" type="ORF">E8E13_004986</name>
</gene>
<dbReference type="CDD" id="cd00413">
    <property type="entry name" value="Glyco_hydrolase_16"/>
    <property type="match status" value="1"/>
</dbReference>
<dbReference type="AlphaFoldDB" id="A0A9P4T7G5"/>
<dbReference type="PROSITE" id="PS51762">
    <property type="entry name" value="GH16_2"/>
    <property type="match status" value="1"/>
</dbReference>
<dbReference type="PANTHER" id="PTHR38121">
    <property type="entry name" value="GH16 DOMAIN-CONTAINING PROTEIN"/>
    <property type="match status" value="1"/>
</dbReference>
<reference evidence="3" key="1">
    <citation type="submission" date="2019-04" db="EMBL/GenBank/DDBJ databases">
        <title>Sequencing of skin fungus with MAO and IRED activity.</title>
        <authorList>
            <person name="Marsaioli A.J."/>
            <person name="Bonatto J.M.C."/>
            <person name="Reis Junior O."/>
        </authorList>
    </citation>
    <scope>NUCLEOTIDE SEQUENCE</scope>
    <source>
        <strain evidence="3">30M1</strain>
    </source>
</reference>
<sequence>MMTPSNPFFLLTVTALINHIPQISADCECGYRVGSSSSQSATLLFTDTILTDFRELSSLSETPDWKIKQLRLDYTPGTDRLGRVVEDRNVILNPVLDSSNLNSPSAQGPGVNAGLQLIVRSTLVEGELVSTGQIQSTREDIRFGSFRAYMKSSPVNGTCAASFWYYNDTQEIDMELLSREQIRSQNPINLSIHSEESADDASNTTGTIERQLDFNPAQNFHEYRYDWSQEAVSYYVDGKWLGDIKDFIPTTPGYVELSHWSDGFQGWSGGPPSQDALMTVAYFVGYFNSTDSSRVQEFEERCADGRGASHVCDVSHMKGIPSVASEGFSLLMKEKSDAMKYCGKHTMCLVTLCILVVGILRLW</sequence>
<name>A0A9P4T7G5_CURKU</name>
<dbReference type="GO" id="GO:0005975">
    <property type="term" value="P:carbohydrate metabolic process"/>
    <property type="evidence" value="ECO:0007669"/>
    <property type="project" value="InterPro"/>
</dbReference>
<proteinExistence type="predicted"/>
<dbReference type="Gene3D" id="2.60.120.200">
    <property type="match status" value="1"/>
</dbReference>
<dbReference type="SUPFAM" id="SSF49899">
    <property type="entry name" value="Concanavalin A-like lectins/glucanases"/>
    <property type="match status" value="1"/>
</dbReference>